<evidence type="ECO:0000313" key="3">
    <source>
        <dbReference type="Proteomes" id="UP001295444"/>
    </source>
</evidence>
<reference evidence="2" key="1">
    <citation type="submission" date="2022-03" db="EMBL/GenBank/DDBJ databases">
        <authorList>
            <person name="Alioto T."/>
            <person name="Alioto T."/>
            <person name="Gomez Garrido J."/>
        </authorList>
    </citation>
    <scope>NUCLEOTIDE SEQUENCE</scope>
</reference>
<dbReference type="Proteomes" id="UP001295444">
    <property type="component" value="Chromosome 05"/>
</dbReference>
<feature type="compositionally biased region" description="Polar residues" evidence="1">
    <location>
        <begin position="19"/>
        <end position="28"/>
    </location>
</feature>
<name>A0AAD1SGF0_PELCU</name>
<feature type="compositionally biased region" description="Basic and acidic residues" evidence="1">
    <location>
        <begin position="58"/>
        <end position="69"/>
    </location>
</feature>
<evidence type="ECO:0000313" key="2">
    <source>
        <dbReference type="EMBL" id="CAH2297291.1"/>
    </source>
</evidence>
<dbReference type="AlphaFoldDB" id="A0AAD1SGF0"/>
<dbReference type="EMBL" id="OW240916">
    <property type="protein sequence ID" value="CAH2297291.1"/>
    <property type="molecule type" value="Genomic_DNA"/>
</dbReference>
<sequence length="69" mass="7452">ALLNETGAGLIQQRARAGEQSQRSSPSGRQDKSPSGRQKPPEDLPSGHQYKSPSGPKRPPERPPEDLPL</sequence>
<accession>A0AAD1SGF0</accession>
<proteinExistence type="predicted"/>
<protein>
    <submittedName>
        <fullName evidence="2">Uncharacterized protein</fullName>
    </submittedName>
</protein>
<feature type="compositionally biased region" description="Basic and acidic residues" evidence="1">
    <location>
        <begin position="29"/>
        <end position="42"/>
    </location>
</feature>
<keyword evidence="3" id="KW-1185">Reference proteome</keyword>
<feature type="non-terminal residue" evidence="2">
    <location>
        <position position="69"/>
    </location>
</feature>
<gene>
    <name evidence="2" type="ORF">PECUL_23A034887</name>
</gene>
<evidence type="ECO:0000256" key="1">
    <source>
        <dbReference type="SAM" id="MobiDB-lite"/>
    </source>
</evidence>
<organism evidence="2 3">
    <name type="scientific">Pelobates cultripes</name>
    <name type="common">Western spadefoot toad</name>
    <dbReference type="NCBI Taxonomy" id="61616"/>
    <lineage>
        <taxon>Eukaryota</taxon>
        <taxon>Metazoa</taxon>
        <taxon>Chordata</taxon>
        <taxon>Craniata</taxon>
        <taxon>Vertebrata</taxon>
        <taxon>Euteleostomi</taxon>
        <taxon>Amphibia</taxon>
        <taxon>Batrachia</taxon>
        <taxon>Anura</taxon>
        <taxon>Pelobatoidea</taxon>
        <taxon>Pelobatidae</taxon>
        <taxon>Pelobates</taxon>
    </lineage>
</organism>
<feature type="non-terminal residue" evidence="2">
    <location>
        <position position="1"/>
    </location>
</feature>
<feature type="region of interest" description="Disordered" evidence="1">
    <location>
        <begin position="1"/>
        <end position="69"/>
    </location>
</feature>